<dbReference type="AlphaFoldDB" id="A0AAD7JNK0"/>
<organism evidence="1 2">
    <name type="scientific">Mycena maculata</name>
    <dbReference type="NCBI Taxonomy" id="230809"/>
    <lineage>
        <taxon>Eukaryota</taxon>
        <taxon>Fungi</taxon>
        <taxon>Dikarya</taxon>
        <taxon>Basidiomycota</taxon>
        <taxon>Agaricomycotina</taxon>
        <taxon>Agaricomycetes</taxon>
        <taxon>Agaricomycetidae</taxon>
        <taxon>Agaricales</taxon>
        <taxon>Marasmiineae</taxon>
        <taxon>Mycenaceae</taxon>
        <taxon>Mycena</taxon>
    </lineage>
</organism>
<keyword evidence="2" id="KW-1185">Reference proteome</keyword>
<reference evidence="1" key="1">
    <citation type="submission" date="2023-03" db="EMBL/GenBank/DDBJ databases">
        <title>Massive genome expansion in bonnet fungi (Mycena s.s.) driven by repeated elements and novel gene families across ecological guilds.</title>
        <authorList>
            <consortium name="Lawrence Berkeley National Laboratory"/>
            <person name="Harder C.B."/>
            <person name="Miyauchi S."/>
            <person name="Viragh M."/>
            <person name="Kuo A."/>
            <person name="Thoen E."/>
            <person name="Andreopoulos B."/>
            <person name="Lu D."/>
            <person name="Skrede I."/>
            <person name="Drula E."/>
            <person name="Henrissat B."/>
            <person name="Morin E."/>
            <person name="Kohler A."/>
            <person name="Barry K."/>
            <person name="LaButti K."/>
            <person name="Morin E."/>
            <person name="Salamov A."/>
            <person name="Lipzen A."/>
            <person name="Mereny Z."/>
            <person name="Hegedus B."/>
            <person name="Baldrian P."/>
            <person name="Stursova M."/>
            <person name="Weitz H."/>
            <person name="Taylor A."/>
            <person name="Grigoriev I.V."/>
            <person name="Nagy L.G."/>
            <person name="Martin F."/>
            <person name="Kauserud H."/>
        </authorList>
    </citation>
    <scope>NUCLEOTIDE SEQUENCE</scope>
    <source>
        <strain evidence="1">CBHHK188m</strain>
    </source>
</reference>
<dbReference type="EMBL" id="JARJLG010000027">
    <property type="protein sequence ID" value="KAJ7768574.1"/>
    <property type="molecule type" value="Genomic_DNA"/>
</dbReference>
<comment type="caution">
    <text evidence="1">The sequence shown here is derived from an EMBL/GenBank/DDBJ whole genome shotgun (WGS) entry which is preliminary data.</text>
</comment>
<feature type="non-terminal residue" evidence="1">
    <location>
        <position position="1"/>
    </location>
</feature>
<sequence length="95" mass="10832">IELTSQKKGMKKSINPQVCSLIAASEMALKKMFSTVMKDKEKIEDTIAELDRYKREALESRWKRGLMGALLPGNFAKLQPPEDQDLMDSFKVKVQ</sequence>
<evidence type="ECO:0000313" key="2">
    <source>
        <dbReference type="Proteomes" id="UP001215280"/>
    </source>
</evidence>
<proteinExistence type="predicted"/>
<evidence type="ECO:0000313" key="1">
    <source>
        <dbReference type="EMBL" id="KAJ7768574.1"/>
    </source>
</evidence>
<gene>
    <name evidence="1" type="ORF">DFH07DRAFT_1007762</name>
</gene>
<name>A0AAD7JNK0_9AGAR</name>
<accession>A0AAD7JNK0</accession>
<feature type="non-terminal residue" evidence="1">
    <location>
        <position position="95"/>
    </location>
</feature>
<protein>
    <submittedName>
        <fullName evidence="1">Uncharacterized protein</fullName>
    </submittedName>
</protein>
<dbReference type="Proteomes" id="UP001215280">
    <property type="component" value="Unassembled WGS sequence"/>
</dbReference>